<dbReference type="NCBIfam" id="NF004446">
    <property type="entry name" value="PRK05777.2-4"/>
    <property type="match status" value="1"/>
</dbReference>
<feature type="transmembrane region" description="Helical" evidence="5">
    <location>
        <begin position="387"/>
        <end position="406"/>
    </location>
</feature>
<keyword evidence="5" id="KW-0874">Quinone</keyword>
<evidence type="ECO:0000256" key="4">
    <source>
        <dbReference type="ARBA" id="ARBA00023136"/>
    </source>
</evidence>
<evidence type="ECO:0000256" key="5">
    <source>
        <dbReference type="HAMAP-Rule" id="MF_00445"/>
    </source>
</evidence>
<dbReference type="GO" id="GO:0048038">
    <property type="term" value="F:quinone binding"/>
    <property type="evidence" value="ECO:0007669"/>
    <property type="project" value="UniProtKB-KW"/>
</dbReference>
<dbReference type="PATRIC" id="fig|1459.3.peg.916"/>
<feature type="transmembrane region" description="Helical" evidence="5">
    <location>
        <begin position="135"/>
        <end position="154"/>
    </location>
</feature>
<proteinExistence type="inferred from homology"/>
<evidence type="ECO:0000256" key="3">
    <source>
        <dbReference type="ARBA" id="ARBA00022989"/>
    </source>
</evidence>
<dbReference type="OrthoDB" id="9811718at2"/>
<feature type="transmembrane region" description="Helical" evidence="5">
    <location>
        <begin position="166"/>
        <end position="190"/>
    </location>
</feature>
<reference evidence="9" key="1">
    <citation type="submission" date="2015-07" db="EMBL/GenBank/DDBJ databases">
        <title>Fjat-10036 dsm4.</title>
        <authorList>
            <person name="Liu B."/>
            <person name="Wang J."/>
            <person name="Zhu Y."/>
            <person name="Liu G."/>
            <person name="Chen Q."/>
            <person name="Chen Z."/>
            <person name="Lan J."/>
            <person name="Che J."/>
            <person name="Ge C."/>
            <person name="Shi H."/>
            <person name="Pan Z."/>
            <person name="Liu X."/>
        </authorList>
    </citation>
    <scope>NUCLEOTIDE SEQUENCE [LARGE SCALE GENOMIC DNA]</scope>
    <source>
        <strain evidence="9">DSM 4</strain>
    </source>
</reference>
<evidence type="ECO:0000256" key="2">
    <source>
        <dbReference type="ARBA" id="ARBA00022692"/>
    </source>
</evidence>
<gene>
    <name evidence="5" type="primary">nuoN</name>
    <name evidence="8" type="ORF">AF332_04420</name>
</gene>
<evidence type="ECO:0000313" key="9">
    <source>
        <dbReference type="Proteomes" id="UP000037109"/>
    </source>
</evidence>
<dbReference type="STRING" id="1459.AF332_04420"/>
<dbReference type="EC" id="7.1.1.-" evidence="5"/>
<feature type="transmembrane region" description="Helical" evidence="5">
    <location>
        <begin position="42"/>
        <end position="62"/>
    </location>
</feature>
<comment type="caution">
    <text evidence="8">The sequence shown here is derived from an EMBL/GenBank/DDBJ whole genome shotgun (WGS) entry which is preliminary data.</text>
</comment>
<feature type="transmembrane region" description="Helical" evidence="5">
    <location>
        <begin position="318"/>
        <end position="340"/>
    </location>
</feature>
<feature type="transmembrane region" description="Helical" evidence="5">
    <location>
        <begin position="82"/>
        <end position="101"/>
    </location>
</feature>
<feature type="transmembrane region" description="Helical" evidence="5">
    <location>
        <begin position="346"/>
        <end position="366"/>
    </location>
</feature>
<keyword evidence="5" id="KW-1278">Translocase</keyword>
<keyword evidence="5" id="KW-0813">Transport</keyword>
<keyword evidence="2 5" id="KW-0812">Transmembrane</keyword>
<feature type="transmembrane region" description="Helical" evidence="5">
    <location>
        <begin position="293"/>
        <end position="311"/>
    </location>
</feature>
<organism evidence="8 9">
    <name type="scientific">Sporosarcina globispora</name>
    <name type="common">Bacillus globisporus</name>
    <dbReference type="NCBI Taxonomy" id="1459"/>
    <lineage>
        <taxon>Bacteria</taxon>
        <taxon>Bacillati</taxon>
        <taxon>Bacillota</taxon>
        <taxon>Bacilli</taxon>
        <taxon>Bacillales</taxon>
        <taxon>Caryophanaceae</taxon>
        <taxon>Sporosarcina</taxon>
    </lineage>
</organism>
<feature type="transmembrane region" description="Helical" evidence="5">
    <location>
        <begin position="113"/>
        <end position="129"/>
    </location>
</feature>
<comment type="similarity">
    <text evidence="5">Belongs to the complex I subunit 2 family.</text>
</comment>
<keyword evidence="5" id="KW-1003">Cell membrane</keyword>
<dbReference type="GO" id="GO:0042773">
    <property type="term" value="P:ATP synthesis coupled electron transport"/>
    <property type="evidence" value="ECO:0007669"/>
    <property type="project" value="InterPro"/>
</dbReference>
<dbReference type="GO" id="GO:0008137">
    <property type="term" value="F:NADH dehydrogenase (ubiquinone) activity"/>
    <property type="evidence" value="ECO:0007669"/>
    <property type="project" value="InterPro"/>
</dbReference>
<dbReference type="InterPro" id="IPR010096">
    <property type="entry name" value="NADH-Q_OxRdtase_suN/2"/>
</dbReference>
<dbReference type="InterPro" id="IPR001750">
    <property type="entry name" value="ND/Mrp_TM"/>
</dbReference>
<accession>A0A0M0G8H9</accession>
<dbReference type="PANTHER" id="PTHR22773">
    <property type="entry name" value="NADH DEHYDROGENASE"/>
    <property type="match status" value="1"/>
</dbReference>
<protein>
    <recommendedName>
        <fullName evidence="5">NADH-quinone oxidoreductase subunit N</fullName>
        <ecNumber evidence="5">7.1.1.-</ecNumber>
    </recommendedName>
    <alternativeName>
        <fullName evidence="5">NADH dehydrogenase I subunit N</fullName>
    </alternativeName>
    <alternativeName>
        <fullName evidence="5">NDH-1 subunit N</fullName>
    </alternativeName>
</protein>
<keyword evidence="3 5" id="KW-1133">Transmembrane helix</keyword>
<evidence type="ECO:0000313" key="8">
    <source>
        <dbReference type="EMBL" id="KON86139.1"/>
    </source>
</evidence>
<dbReference type="GO" id="GO:0005886">
    <property type="term" value="C:plasma membrane"/>
    <property type="evidence" value="ECO:0007669"/>
    <property type="project" value="UniProtKB-SubCell"/>
</dbReference>
<feature type="transmembrane region" description="Helical" evidence="5">
    <location>
        <begin position="210"/>
        <end position="230"/>
    </location>
</feature>
<evidence type="ECO:0000259" key="7">
    <source>
        <dbReference type="Pfam" id="PF00361"/>
    </source>
</evidence>
<keyword evidence="5" id="KW-0520">NAD</keyword>
<evidence type="ECO:0000256" key="1">
    <source>
        <dbReference type="ARBA" id="ARBA00004651"/>
    </source>
</evidence>
<dbReference type="Proteomes" id="UP000037109">
    <property type="component" value="Unassembled WGS sequence"/>
</dbReference>
<feature type="transmembrane region" description="Helical" evidence="5">
    <location>
        <begin position="426"/>
        <end position="444"/>
    </location>
</feature>
<name>A0A0M0G8H9_SPOGL</name>
<dbReference type="RefSeq" id="WP_053433492.1">
    <property type="nucleotide sequence ID" value="NZ_LGUF01000007.1"/>
</dbReference>
<keyword evidence="4 5" id="KW-0472">Membrane</keyword>
<comment type="catalytic activity">
    <reaction evidence="5">
        <text>a quinone + NADH + 5 H(+)(in) = a quinol + NAD(+) + 4 H(+)(out)</text>
        <dbReference type="Rhea" id="RHEA:57888"/>
        <dbReference type="ChEBI" id="CHEBI:15378"/>
        <dbReference type="ChEBI" id="CHEBI:24646"/>
        <dbReference type="ChEBI" id="CHEBI:57540"/>
        <dbReference type="ChEBI" id="CHEBI:57945"/>
        <dbReference type="ChEBI" id="CHEBI:132124"/>
    </reaction>
</comment>
<feature type="transmembrane region" description="Helical" evidence="5">
    <location>
        <begin position="12"/>
        <end position="30"/>
    </location>
</feature>
<feature type="domain" description="NADH:quinone oxidoreductase/Mrp antiporter transmembrane" evidence="7">
    <location>
        <begin position="131"/>
        <end position="439"/>
    </location>
</feature>
<feature type="transmembrane region" description="Helical" evidence="5">
    <location>
        <begin position="465"/>
        <end position="489"/>
    </location>
</feature>
<evidence type="ECO:0000256" key="6">
    <source>
        <dbReference type="RuleBase" id="RU000320"/>
    </source>
</evidence>
<keyword evidence="8" id="KW-0830">Ubiquinone</keyword>
<dbReference type="AlphaFoldDB" id="A0A0M0G8H9"/>
<comment type="subcellular location">
    <subcellularLocation>
        <location evidence="1 5">Cell membrane</location>
        <topology evidence="1 5">Multi-pass membrane protein</topology>
    </subcellularLocation>
    <subcellularLocation>
        <location evidence="6">Membrane</location>
        <topology evidence="6">Multi-pass membrane protein</topology>
    </subcellularLocation>
</comment>
<feature type="transmembrane region" description="Helical" evidence="5">
    <location>
        <begin position="251"/>
        <end position="273"/>
    </location>
</feature>
<dbReference type="Pfam" id="PF00361">
    <property type="entry name" value="Proton_antipo_M"/>
    <property type="match status" value="1"/>
</dbReference>
<keyword evidence="9" id="KW-1185">Reference proteome</keyword>
<dbReference type="HAMAP" id="MF_00445">
    <property type="entry name" value="NDH1_NuoN_1"/>
    <property type="match status" value="1"/>
</dbReference>
<sequence length="504" mass="54835">MDLETLLSYEWGIMAPEFIILGVATALTLMDLFMPKTQSRKILGWVGFAGILAALVSLLGLIGHGPESILLDTFRLDSFAKAFKLLLLIGSALVLLIAISYEPNEGLEEFRGEFFYLFLAALLGAMIMSSSGDLITLFVGLELLSISSYILAGMRKRNQLSNESAMKYVINGSIATAITLFGMSYVYGLTGTTNLKEMAGFLTSVYNEQHIYLLGLAFFMIVVGLSFKLAAAPFHMWAPDVYQGAPTPVTAFLSVVSKTAGFIIIIRILFSIFANAPSGDVQGLPMILALQDYIAFLAGATMIIGNVIALRQRNIKRLFAYSSIAQAGYLLVVIASMSLFMFDTLWFYLGAYLFMNLGAFAIIQHVTHKSGSEDISQFAGLYRRAPFLAIAMAVFLLSLAGIPGTAGFIGKLNIFMGALVPSEGHYVLVSIMIATTVISYFYYFGVMVQMFFRPAADTGKVKIPVALTAVIGISIAATILFGVAPNIAFDFLQGNFNQFTDFFQ</sequence>
<dbReference type="NCBIfam" id="TIGR01770">
    <property type="entry name" value="NDH_I_N"/>
    <property type="match status" value="1"/>
</dbReference>
<comment type="subunit">
    <text evidence="5">NDH-1 is composed of 14 different subunits. Subunits NuoA, H, J, K, L, M, N constitute the membrane sector of the complex.</text>
</comment>
<comment type="function">
    <text evidence="5">NDH-1 shuttles electrons from NADH, via FMN and iron-sulfur (Fe-S) centers, to quinones in the respiratory chain. The immediate electron acceptor for the enzyme in this species is believed to be a menaquinone. Couples the redox reaction to proton translocation (for every two electrons transferred, four hydrogen ions are translocated across the cytoplasmic membrane), and thus conserves the redox energy in a proton gradient.</text>
</comment>
<dbReference type="GO" id="GO:0050136">
    <property type="term" value="F:NADH dehydrogenase (quinone) (non-electrogenic) activity"/>
    <property type="evidence" value="ECO:0007669"/>
    <property type="project" value="UniProtKB-UniRule"/>
</dbReference>
<dbReference type="EMBL" id="LGUF01000007">
    <property type="protein sequence ID" value="KON86139.1"/>
    <property type="molecule type" value="Genomic_DNA"/>
</dbReference>